<gene>
    <name evidence="1" type="ORF">METZ01_LOCUS384864</name>
</gene>
<dbReference type="AlphaFoldDB" id="A0A382UCJ9"/>
<sequence length="106" mass="11746">MKKIIVIIISFVFLGACAQTTALIGPAITIGSTGNVMQAGFSYASNMAVKKTTGKTPSEHVSLYVEEKKEEKKLKKSEAKIKKEMANYLQSHIEIMRDKLNLKNKL</sequence>
<evidence type="ECO:0000313" key="1">
    <source>
        <dbReference type="EMBL" id="SVD32010.1"/>
    </source>
</evidence>
<name>A0A382UCJ9_9ZZZZ</name>
<accession>A0A382UCJ9</accession>
<reference evidence="1" key="1">
    <citation type="submission" date="2018-05" db="EMBL/GenBank/DDBJ databases">
        <authorList>
            <person name="Lanie J.A."/>
            <person name="Ng W.-L."/>
            <person name="Kazmierczak K.M."/>
            <person name="Andrzejewski T.M."/>
            <person name="Davidsen T.M."/>
            <person name="Wayne K.J."/>
            <person name="Tettelin H."/>
            <person name="Glass J.I."/>
            <person name="Rusch D."/>
            <person name="Podicherti R."/>
            <person name="Tsui H.-C.T."/>
            <person name="Winkler M.E."/>
        </authorList>
    </citation>
    <scope>NUCLEOTIDE SEQUENCE</scope>
</reference>
<organism evidence="1">
    <name type="scientific">marine metagenome</name>
    <dbReference type="NCBI Taxonomy" id="408172"/>
    <lineage>
        <taxon>unclassified sequences</taxon>
        <taxon>metagenomes</taxon>
        <taxon>ecological metagenomes</taxon>
    </lineage>
</organism>
<dbReference type="EMBL" id="UINC01143217">
    <property type="protein sequence ID" value="SVD32010.1"/>
    <property type="molecule type" value="Genomic_DNA"/>
</dbReference>
<protein>
    <recommendedName>
        <fullName evidence="2">DUF4398 domain-containing protein</fullName>
    </recommendedName>
</protein>
<evidence type="ECO:0008006" key="2">
    <source>
        <dbReference type="Google" id="ProtNLM"/>
    </source>
</evidence>
<proteinExistence type="predicted"/>
<dbReference type="PROSITE" id="PS51257">
    <property type="entry name" value="PROKAR_LIPOPROTEIN"/>
    <property type="match status" value="1"/>
</dbReference>